<evidence type="ECO:0000256" key="3">
    <source>
        <dbReference type="ARBA" id="ARBA00023163"/>
    </source>
</evidence>
<feature type="region of interest" description="Disordered" evidence="4">
    <location>
        <begin position="1"/>
        <end position="20"/>
    </location>
</feature>
<gene>
    <name evidence="6" type="ORF">DUNSADRAFT_9580</name>
</gene>
<sequence length="116" mass="12736">MMQGQDFQEVVIRKKAPKQSDLKDAAAVNAARRAGHQIETAQKFGAGSNKHAPTTAAGKSAAKLEQETEDFHRECRLDVSINEKPQVIQEYESGKAIPNPQVLSKLSRILGVQLKK</sequence>
<evidence type="ECO:0000313" key="7">
    <source>
        <dbReference type="Proteomes" id="UP000815325"/>
    </source>
</evidence>
<dbReference type="InterPro" id="IPR013729">
    <property type="entry name" value="MBF1_N"/>
</dbReference>
<dbReference type="Proteomes" id="UP000815325">
    <property type="component" value="Unassembled WGS sequence"/>
</dbReference>
<proteinExistence type="predicted"/>
<feature type="domain" description="HTH cro/C1-type" evidence="5">
    <location>
        <begin position="81"/>
        <end position="114"/>
    </location>
</feature>
<dbReference type="PANTHER" id="PTHR10245:SF15">
    <property type="entry name" value="ENDOTHELIAL DIFFERENTIATION-RELATED FACTOR 1"/>
    <property type="match status" value="1"/>
</dbReference>
<evidence type="ECO:0000256" key="1">
    <source>
        <dbReference type="ARBA" id="ARBA00023015"/>
    </source>
</evidence>
<keyword evidence="3" id="KW-0804">Transcription</keyword>
<dbReference type="InterPro" id="IPR010982">
    <property type="entry name" value="Lambda_DNA-bd_dom_sf"/>
</dbReference>
<dbReference type="Gene3D" id="1.10.260.40">
    <property type="entry name" value="lambda repressor-like DNA-binding domains"/>
    <property type="match status" value="1"/>
</dbReference>
<keyword evidence="2" id="KW-0238">DNA-binding</keyword>
<organism evidence="6 7">
    <name type="scientific">Dunaliella salina</name>
    <name type="common">Green alga</name>
    <name type="synonym">Protococcus salinus</name>
    <dbReference type="NCBI Taxonomy" id="3046"/>
    <lineage>
        <taxon>Eukaryota</taxon>
        <taxon>Viridiplantae</taxon>
        <taxon>Chlorophyta</taxon>
        <taxon>core chlorophytes</taxon>
        <taxon>Chlorophyceae</taxon>
        <taxon>CS clade</taxon>
        <taxon>Chlamydomonadales</taxon>
        <taxon>Dunaliellaceae</taxon>
        <taxon>Dunaliella</taxon>
    </lineage>
</organism>
<dbReference type="PANTHER" id="PTHR10245">
    <property type="entry name" value="ENDOTHELIAL DIFFERENTIATION-RELATED FACTOR 1 MULTIPROTEIN BRIDGING FACTOR 1"/>
    <property type="match status" value="1"/>
</dbReference>
<evidence type="ECO:0000256" key="4">
    <source>
        <dbReference type="SAM" id="MobiDB-lite"/>
    </source>
</evidence>
<keyword evidence="7" id="KW-1185">Reference proteome</keyword>
<dbReference type="Pfam" id="PF08523">
    <property type="entry name" value="MBF1"/>
    <property type="match status" value="1"/>
</dbReference>
<keyword evidence="1" id="KW-0805">Transcription regulation</keyword>
<dbReference type="Pfam" id="PF01381">
    <property type="entry name" value="HTH_3"/>
    <property type="match status" value="1"/>
</dbReference>
<dbReference type="CDD" id="cd00093">
    <property type="entry name" value="HTH_XRE"/>
    <property type="match status" value="1"/>
</dbReference>
<dbReference type="SUPFAM" id="SSF47413">
    <property type="entry name" value="lambda repressor-like DNA-binding domains"/>
    <property type="match status" value="1"/>
</dbReference>
<evidence type="ECO:0000259" key="5">
    <source>
        <dbReference type="PROSITE" id="PS50943"/>
    </source>
</evidence>
<evidence type="ECO:0000256" key="2">
    <source>
        <dbReference type="ARBA" id="ARBA00023125"/>
    </source>
</evidence>
<dbReference type="InterPro" id="IPR001387">
    <property type="entry name" value="Cro/C1-type_HTH"/>
</dbReference>
<name>A0ABQ7GH34_DUNSA</name>
<comment type="caution">
    <text evidence="6">The sequence shown here is derived from an EMBL/GenBank/DDBJ whole genome shotgun (WGS) entry which is preliminary data.</text>
</comment>
<dbReference type="EMBL" id="MU069784">
    <property type="protein sequence ID" value="KAF5833921.1"/>
    <property type="molecule type" value="Genomic_DNA"/>
</dbReference>
<feature type="region of interest" description="Disordered" evidence="4">
    <location>
        <begin position="27"/>
        <end position="69"/>
    </location>
</feature>
<evidence type="ECO:0000313" key="6">
    <source>
        <dbReference type="EMBL" id="KAF5833921.1"/>
    </source>
</evidence>
<accession>A0ABQ7GH34</accession>
<protein>
    <submittedName>
        <fullName evidence="6">DNA binding helix-turn helix protein</fullName>
    </submittedName>
</protein>
<dbReference type="PROSITE" id="PS50943">
    <property type="entry name" value="HTH_CROC1"/>
    <property type="match status" value="1"/>
</dbReference>
<reference evidence="6" key="1">
    <citation type="submission" date="2017-08" db="EMBL/GenBank/DDBJ databases">
        <authorList>
            <person name="Polle J.E."/>
            <person name="Barry K."/>
            <person name="Cushman J."/>
            <person name="Schmutz J."/>
            <person name="Tran D."/>
            <person name="Hathwaick L.T."/>
            <person name="Yim W.C."/>
            <person name="Jenkins J."/>
            <person name="Mckie-Krisberg Z.M."/>
            <person name="Prochnik S."/>
            <person name="Lindquist E."/>
            <person name="Dockter R.B."/>
            <person name="Adam C."/>
            <person name="Molina H."/>
            <person name="Bunkerborg J."/>
            <person name="Jin E."/>
            <person name="Buchheim M."/>
            <person name="Magnuson J."/>
        </authorList>
    </citation>
    <scope>NUCLEOTIDE SEQUENCE</scope>
    <source>
        <strain evidence="6">CCAP 19/18</strain>
    </source>
</reference>